<accession>A0A432MIM4</accession>
<reference evidence="3 4" key="1">
    <citation type="submission" date="2018-12" db="EMBL/GenBank/DDBJ databases">
        <authorList>
            <person name="Toschakov S.V."/>
        </authorList>
    </citation>
    <scope>NUCLEOTIDE SEQUENCE [LARGE SCALE GENOMIC DNA]</scope>
    <source>
        <strain evidence="3 4">GM2012</strain>
    </source>
</reference>
<feature type="transmembrane region" description="Helical" evidence="2">
    <location>
        <begin position="140"/>
        <end position="160"/>
    </location>
</feature>
<organism evidence="3 4">
    <name type="scientific">Tautonia sociabilis</name>
    <dbReference type="NCBI Taxonomy" id="2080755"/>
    <lineage>
        <taxon>Bacteria</taxon>
        <taxon>Pseudomonadati</taxon>
        <taxon>Planctomycetota</taxon>
        <taxon>Planctomycetia</taxon>
        <taxon>Isosphaerales</taxon>
        <taxon>Isosphaeraceae</taxon>
        <taxon>Tautonia</taxon>
    </lineage>
</organism>
<sequence>MATATPDPLLTDLAPSSSLVSAEPPPPALRRIARGLATSGRAMASAAEWVFGALALVVGLAVLAAIPVAQLLCLGYLLEAGGRVARSGRLRDGLVGVRLSARLGGMAIGILLWTLPIQLFASMARSAAVIDPGGPIAARWRVASFVVLALTAAHLTIALARGGRLRHFLWPFGAIGWLRRNRDLGRVYRRCRDDCLAFASRLRLPYYARLGLLGFLGTLAWLVLPATLLAAGRSAPLLGLIGALLLGGVAMVLPFLQMHFAVEGRLRAFRELRPVRDRFRRAPWAFALALTLTATLAVPLYLLKIEMIPREAVWLPSLVFLTFTFPARLAAGWAYHRSSRRDRPRHWVFRASGRLWMLPIAALYVLFVFLSQFAAWRGAWSLYEQHAFLLPVPFIGL</sequence>
<feature type="region of interest" description="Disordered" evidence="1">
    <location>
        <begin position="1"/>
        <end position="25"/>
    </location>
</feature>
<evidence type="ECO:0008006" key="5">
    <source>
        <dbReference type="Google" id="ProtNLM"/>
    </source>
</evidence>
<keyword evidence="2" id="KW-0472">Membrane</keyword>
<evidence type="ECO:0000256" key="2">
    <source>
        <dbReference type="SAM" id="Phobius"/>
    </source>
</evidence>
<dbReference type="EMBL" id="RYZH01000026">
    <property type="protein sequence ID" value="RUL87055.1"/>
    <property type="molecule type" value="Genomic_DNA"/>
</dbReference>
<feature type="transmembrane region" description="Helical" evidence="2">
    <location>
        <begin position="355"/>
        <end position="376"/>
    </location>
</feature>
<feature type="transmembrane region" description="Helical" evidence="2">
    <location>
        <begin position="99"/>
        <end position="120"/>
    </location>
</feature>
<protein>
    <recommendedName>
        <fullName evidence="5">DUF4013 domain-containing protein</fullName>
    </recommendedName>
</protein>
<feature type="transmembrane region" description="Helical" evidence="2">
    <location>
        <begin position="210"/>
        <end position="231"/>
    </location>
</feature>
<feature type="transmembrane region" description="Helical" evidence="2">
    <location>
        <begin position="314"/>
        <end position="335"/>
    </location>
</feature>
<dbReference type="AlphaFoldDB" id="A0A432MIM4"/>
<keyword evidence="4" id="KW-1185">Reference proteome</keyword>
<dbReference type="Proteomes" id="UP000280296">
    <property type="component" value="Unassembled WGS sequence"/>
</dbReference>
<evidence type="ECO:0000313" key="3">
    <source>
        <dbReference type="EMBL" id="RUL87055.1"/>
    </source>
</evidence>
<evidence type="ECO:0000313" key="4">
    <source>
        <dbReference type="Proteomes" id="UP000280296"/>
    </source>
</evidence>
<feature type="transmembrane region" description="Helical" evidence="2">
    <location>
        <begin position="283"/>
        <end position="302"/>
    </location>
</feature>
<dbReference type="RefSeq" id="WP_126726099.1">
    <property type="nucleotide sequence ID" value="NZ_RYZH01000026.1"/>
</dbReference>
<feature type="transmembrane region" description="Helical" evidence="2">
    <location>
        <begin position="49"/>
        <end position="78"/>
    </location>
</feature>
<name>A0A432MIM4_9BACT</name>
<feature type="transmembrane region" description="Helical" evidence="2">
    <location>
        <begin position="237"/>
        <end position="262"/>
    </location>
</feature>
<comment type="caution">
    <text evidence="3">The sequence shown here is derived from an EMBL/GenBank/DDBJ whole genome shotgun (WGS) entry which is preliminary data.</text>
</comment>
<dbReference type="OrthoDB" id="267627at2"/>
<keyword evidence="2" id="KW-1133">Transmembrane helix</keyword>
<proteinExistence type="predicted"/>
<gene>
    <name evidence="3" type="ORF">TsocGM_14025</name>
</gene>
<keyword evidence="2" id="KW-0812">Transmembrane</keyword>
<evidence type="ECO:0000256" key="1">
    <source>
        <dbReference type="SAM" id="MobiDB-lite"/>
    </source>
</evidence>
<reference evidence="3 4" key="2">
    <citation type="submission" date="2019-01" db="EMBL/GenBank/DDBJ databases">
        <title>Tautonia sociabilis, a novel thermotolerant planctomycete of Isosphaeraceae family, isolated from a 4000 m deep subterranean habitat.</title>
        <authorList>
            <person name="Kovaleva O.L."/>
            <person name="Elcheninov A.G."/>
            <person name="Van Heerden E."/>
            <person name="Toshchakov S.V."/>
            <person name="Novikov A."/>
            <person name="Bonch-Osmolovskaya E.A."/>
            <person name="Kublanov I.V."/>
        </authorList>
    </citation>
    <scope>NUCLEOTIDE SEQUENCE [LARGE SCALE GENOMIC DNA]</scope>
    <source>
        <strain evidence="3 4">GM2012</strain>
    </source>
</reference>